<feature type="region of interest" description="Disordered" evidence="4">
    <location>
        <begin position="312"/>
        <end position="336"/>
    </location>
</feature>
<dbReference type="GO" id="GO:0005737">
    <property type="term" value="C:cytoplasm"/>
    <property type="evidence" value="ECO:0007669"/>
    <property type="project" value="TreeGrafter"/>
</dbReference>
<feature type="transmembrane region" description="Helical" evidence="5">
    <location>
        <begin position="12"/>
        <end position="32"/>
    </location>
</feature>
<feature type="compositionally biased region" description="Low complexity" evidence="4">
    <location>
        <begin position="137"/>
        <end position="151"/>
    </location>
</feature>
<dbReference type="AlphaFoldDB" id="A0A511KBP9"/>
<evidence type="ECO:0000256" key="5">
    <source>
        <dbReference type="SAM" id="Phobius"/>
    </source>
</evidence>
<keyword evidence="3 5" id="KW-1133">Transmembrane helix</keyword>
<accession>A0A511KBP9</accession>
<feature type="compositionally biased region" description="Low complexity" evidence="4">
    <location>
        <begin position="76"/>
        <end position="90"/>
    </location>
</feature>
<evidence type="ECO:0000256" key="2">
    <source>
        <dbReference type="ARBA" id="ARBA00022692"/>
    </source>
</evidence>
<gene>
    <name evidence="6" type="ORF">Rt10032_c04g1808</name>
</gene>
<dbReference type="GO" id="GO:0016020">
    <property type="term" value="C:membrane"/>
    <property type="evidence" value="ECO:0007669"/>
    <property type="project" value="UniProtKB-SubCell"/>
</dbReference>
<feature type="region of interest" description="Disordered" evidence="4">
    <location>
        <begin position="54"/>
        <end position="168"/>
    </location>
</feature>
<dbReference type="PANTHER" id="PTHR21461:SF69">
    <property type="entry name" value="GLYCOSYLTRANSFERASE FAMILY 92 PROTEIN"/>
    <property type="match status" value="1"/>
</dbReference>
<feature type="region of interest" description="Disordered" evidence="4">
    <location>
        <begin position="243"/>
        <end position="262"/>
    </location>
</feature>
<feature type="compositionally biased region" description="Basic and acidic residues" evidence="4">
    <location>
        <begin position="93"/>
        <end position="115"/>
    </location>
</feature>
<evidence type="ECO:0000313" key="7">
    <source>
        <dbReference type="Proteomes" id="UP000321518"/>
    </source>
</evidence>
<evidence type="ECO:0000313" key="6">
    <source>
        <dbReference type="EMBL" id="GEM07791.1"/>
    </source>
</evidence>
<reference evidence="6 7" key="1">
    <citation type="submission" date="2019-07" db="EMBL/GenBank/DDBJ databases">
        <title>Rhodotorula toruloides NBRC10032 genome sequencing.</title>
        <authorList>
            <person name="Shida Y."/>
            <person name="Takaku H."/>
            <person name="Ogasawara W."/>
            <person name="Mori K."/>
        </authorList>
    </citation>
    <scope>NUCLEOTIDE SEQUENCE [LARGE SCALE GENOMIC DNA]</scope>
    <source>
        <strain evidence="6 7">NBRC10032</strain>
    </source>
</reference>
<dbReference type="Proteomes" id="UP000321518">
    <property type="component" value="Unassembled WGS sequence"/>
</dbReference>
<organism evidence="6 7">
    <name type="scientific">Rhodotorula toruloides</name>
    <name type="common">Yeast</name>
    <name type="synonym">Rhodosporidium toruloides</name>
    <dbReference type="NCBI Taxonomy" id="5286"/>
    <lineage>
        <taxon>Eukaryota</taxon>
        <taxon>Fungi</taxon>
        <taxon>Dikarya</taxon>
        <taxon>Basidiomycota</taxon>
        <taxon>Pucciniomycotina</taxon>
        <taxon>Microbotryomycetes</taxon>
        <taxon>Sporidiobolales</taxon>
        <taxon>Sporidiobolaceae</taxon>
        <taxon>Rhodotorula</taxon>
    </lineage>
</organism>
<comment type="subcellular location">
    <subcellularLocation>
        <location evidence="1">Membrane</location>
        <topology evidence="1">Single-pass membrane protein</topology>
    </subcellularLocation>
</comment>
<dbReference type="OrthoDB" id="2526284at2759"/>
<evidence type="ECO:0000256" key="4">
    <source>
        <dbReference type="SAM" id="MobiDB-lite"/>
    </source>
</evidence>
<protein>
    <submittedName>
        <fullName evidence="6">Proteophosphoglycan 5</fullName>
    </submittedName>
</protein>
<evidence type="ECO:0000256" key="1">
    <source>
        <dbReference type="ARBA" id="ARBA00004167"/>
    </source>
</evidence>
<name>A0A511KBP9_RHOTO</name>
<sequence>MLRPIRAFRAPVKLAVLVASLIVIYHFLPLILPESDSDRVLRKFDLERERNKWRTAPGQDSAEGEKRKTRTRDKAAAAALAQKYWAQKAQEGGAREWAPKEGERPPRRQGMERVRGAGRRPPPPPAQQQPPPPPRVAPVQKQQQQQQQRRPVIPPNPVGVAQEGNYEEELKLAEVRRARQREKLKEYDERVAVAEAKERDEAKGFRVPNIAGARAARPFGQKEGGGLRVPAGVKMVEDDELDAAPRGAGAGRGAVVPPKKKGPLLQAGGAGRAAAAPVDADSGAAPKAVVGAGGDQWGGKGWDQRFRKAQQAAVEAEKATEPDNAETDNIQLPQARPPIAKAAKPAGLLNHHLVRRFASFDFTQSGRPSTTAPLVFDPNAEDSFQAGKKAPKVASKEQQRYNVTVCAMIPNENRFLHEFLLYHRLLGVEQFALYDTSHPGAFGAAEIDALADRMTEESGGGELSPTVEELKARVGTTNAGPDGLDEKGEIRAERIAGLERWIDQGAIKLHWMKFGDRKSARDFYDAMLEHCANRYGSTTDWLAALDVDEFLSVTSPSLPDAPYSAAGPNRSKDEAAAGAADDALSTWQYPLHDLLASPALADAACIPLPELNFRNQGVRELVKGKGVLETHTQRDVLKQGTAALREKRLLQKTLIHTAFSDAPAVGFAGPHACEVFATGAVTFNGVSTAIKDSQGTVLQEGGLYKTRKLPVEPLAIAHYQQRDLVDCLAKISSVSDPNDIHAKGKGAVVCEEHYIPTQEELDSPALHSDKQNRFLLATPPEGSVIPDRRVADTWAARATKEIQEVWRRTDGESVGRTKGRKTEGVGHIVPPEVVERARKKVEIVFFSSRE</sequence>
<proteinExistence type="predicted"/>
<keyword evidence="2 5" id="KW-0812">Transmembrane</keyword>
<keyword evidence="5" id="KW-0472">Membrane</keyword>
<dbReference type="PANTHER" id="PTHR21461">
    <property type="entry name" value="GLYCOSYLTRANSFERASE FAMILY 92 PROTEIN"/>
    <property type="match status" value="1"/>
</dbReference>
<dbReference type="EMBL" id="BJWK01000004">
    <property type="protein sequence ID" value="GEM07791.1"/>
    <property type="molecule type" value="Genomic_DNA"/>
</dbReference>
<comment type="caution">
    <text evidence="6">The sequence shown here is derived from an EMBL/GenBank/DDBJ whole genome shotgun (WGS) entry which is preliminary data.</text>
</comment>
<feature type="compositionally biased region" description="Pro residues" evidence="4">
    <location>
        <begin position="120"/>
        <end position="136"/>
    </location>
</feature>
<evidence type="ECO:0000256" key="3">
    <source>
        <dbReference type="ARBA" id="ARBA00022989"/>
    </source>
</evidence>
<feature type="region of interest" description="Disordered" evidence="4">
    <location>
        <begin position="558"/>
        <end position="577"/>
    </location>
</feature>
<dbReference type="GO" id="GO:0016757">
    <property type="term" value="F:glycosyltransferase activity"/>
    <property type="evidence" value="ECO:0007669"/>
    <property type="project" value="TreeGrafter"/>
</dbReference>